<feature type="domain" description="Response regulatory" evidence="3">
    <location>
        <begin position="10"/>
        <end position="123"/>
    </location>
</feature>
<dbReference type="PROSITE" id="PS50110">
    <property type="entry name" value="RESPONSE_REGULATORY"/>
    <property type="match status" value="1"/>
</dbReference>
<keyword evidence="1 2" id="KW-0597">Phosphoprotein</keyword>
<dbReference type="RefSeq" id="WP_284314036.1">
    <property type="nucleotide sequence ID" value="NZ_BSPC01000038.1"/>
</dbReference>
<sequence>MTQYMPAPSAVLVVEDDLLVLWYLIEQIEDQGLTVYGAPNADEAIKLMEAHKEIGVLLTDIEMPGSMDGLKLSHYVRGRWPPVKIFVTSGRSLPLQEHMPAGAIFFGKPFRQDDLQRVFDAARS</sequence>
<dbReference type="InterPro" id="IPR001789">
    <property type="entry name" value="Sig_transdc_resp-reg_receiver"/>
</dbReference>
<dbReference type="Gene3D" id="3.40.50.2300">
    <property type="match status" value="1"/>
</dbReference>
<evidence type="ECO:0000313" key="5">
    <source>
        <dbReference type="Proteomes" id="UP001156882"/>
    </source>
</evidence>
<dbReference type="Pfam" id="PF00072">
    <property type="entry name" value="Response_reg"/>
    <property type="match status" value="1"/>
</dbReference>
<name>A0ABQ6CMJ4_9HYPH</name>
<dbReference type="PANTHER" id="PTHR44591">
    <property type="entry name" value="STRESS RESPONSE REGULATOR PROTEIN 1"/>
    <property type="match status" value="1"/>
</dbReference>
<evidence type="ECO:0000313" key="4">
    <source>
        <dbReference type="EMBL" id="GLS20959.1"/>
    </source>
</evidence>
<dbReference type="SUPFAM" id="SSF52172">
    <property type="entry name" value="CheY-like"/>
    <property type="match status" value="1"/>
</dbReference>
<reference evidence="5" key="1">
    <citation type="journal article" date="2019" name="Int. J. Syst. Evol. Microbiol.">
        <title>The Global Catalogue of Microorganisms (GCM) 10K type strain sequencing project: providing services to taxonomists for standard genome sequencing and annotation.</title>
        <authorList>
            <consortium name="The Broad Institute Genomics Platform"/>
            <consortium name="The Broad Institute Genome Sequencing Center for Infectious Disease"/>
            <person name="Wu L."/>
            <person name="Ma J."/>
        </authorList>
    </citation>
    <scope>NUCLEOTIDE SEQUENCE [LARGE SCALE GENOMIC DNA]</scope>
    <source>
        <strain evidence="5">NBRC 101365</strain>
    </source>
</reference>
<dbReference type="EMBL" id="BSPC01000038">
    <property type="protein sequence ID" value="GLS20959.1"/>
    <property type="molecule type" value="Genomic_DNA"/>
</dbReference>
<dbReference type="SMART" id="SM00448">
    <property type="entry name" value="REC"/>
    <property type="match status" value="1"/>
</dbReference>
<evidence type="ECO:0000259" key="3">
    <source>
        <dbReference type="PROSITE" id="PS50110"/>
    </source>
</evidence>
<dbReference type="Proteomes" id="UP001156882">
    <property type="component" value="Unassembled WGS sequence"/>
</dbReference>
<gene>
    <name evidence="4" type="ORF">GCM10007874_39760</name>
</gene>
<dbReference type="PANTHER" id="PTHR44591:SF21">
    <property type="entry name" value="TWO-COMPONENT RESPONSE REGULATOR"/>
    <property type="match status" value="1"/>
</dbReference>
<protein>
    <recommendedName>
        <fullName evidence="3">Response regulatory domain-containing protein</fullName>
    </recommendedName>
</protein>
<accession>A0ABQ6CMJ4</accession>
<dbReference type="InterPro" id="IPR011006">
    <property type="entry name" value="CheY-like_superfamily"/>
</dbReference>
<comment type="caution">
    <text evidence="4">The sequence shown here is derived from an EMBL/GenBank/DDBJ whole genome shotgun (WGS) entry which is preliminary data.</text>
</comment>
<proteinExistence type="predicted"/>
<evidence type="ECO:0000256" key="2">
    <source>
        <dbReference type="PROSITE-ProRule" id="PRU00169"/>
    </source>
</evidence>
<dbReference type="InterPro" id="IPR050595">
    <property type="entry name" value="Bact_response_regulator"/>
</dbReference>
<organism evidence="4 5">
    <name type="scientific">Labrys miyagiensis</name>
    <dbReference type="NCBI Taxonomy" id="346912"/>
    <lineage>
        <taxon>Bacteria</taxon>
        <taxon>Pseudomonadati</taxon>
        <taxon>Pseudomonadota</taxon>
        <taxon>Alphaproteobacteria</taxon>
        <taxon>Hyphomicrobiales</taxon>
        <taxon>Xanthobacteraceae</taxon>
        <taxon>Labrys</taxon>
    </lineage>
</organism>
<evidence type="ECO:0000256" key="1">
    <source>
        <dbReference type="ARBA" id="ARBA00022553"/>
    </source>
</evidence>
<keyword evidence="5" id="KW-1185">Reference proteome</keyword>
<feature type="modified residue" description="4-aspartylphosphate" evidence="2">
    <location>
        <position position="60"/>
    </location>
</feature>